<feature type="transmembrane region" description="Helical" evidence="12">
    <location>
        <begin position="72"/>
        <end position="93"/>
    </location>
</feature>
<evidence type="ECO:0000256" key="7">
    <source>
        <dbReference type="ARBA" id="ARBA00023053"/>
    </source>
</evidence>
<dbReference type="Pfam" id="PF00474">
    <property type="entry name" value="SSF"/>
    <property type="match status" value="1"/>
</dbReference>
<feature type="transmembrane region" description="Helical" evidence="12">
    <location>
        <begin position="386"/>
        <end position="407"/>
    </location>
</feature>
<protein>
    <submittedName>
        <fullName evidence="13">Sodium transporter</fullName>
    </submittedName>
</protein>
<dbReference type="PROSITE" id="PS50283">
    <property type="entry name" value="NA_SOLUT_SYMP_3"/>
    <property type="match status" value="1"/>
</dbReference>
<feature type="transmembrane region" description="Helical" evidence="12">
    <location>
        <begin position="43"/>
        <end position="66"/>
    </location>
</feature>
<dbReference type="PANTHER" id="PTHR42985:SF40">
    <property type="entry name" value="LD47995P-RELATED"/>
    <property type="match status" value="1"/>
</dbReference>
<comment type="caution">
    <text evidence="13">The sequence shown here is derived from an EMBL/GenBank/DDBJ whole genome shotgun (WGS) entry which is preliminary data.</text>
</comment>
<dbReference type="InterPro" id="IPR051163">
    <property type="entry name" value="Sodium:Solute_Symporter_SSF"/>
</dbReference>
<feature type="transmembrane region" description="Helical" evidence="12">
    <location>
        <begin position="260"/>
        <end position="285"/>
    </location>
</feature>
<evidence type="ECO:0000256" key="10">
    <source>
        <dbReference type="ARBA" id="ARBA00023201"/>
    </source>
</evidence>
<proteinExistence type="inferred from homology"/>
<keyword evidence="4" id="KW-1003">Cell membrane</keyword>
<feature type="transmembrane region" description="Helical" evidence="12">
    <location>
        <begin position="6"/>
        <end position="23"/>
    </location>
</feature>
<organism evidence="13 14">
    <name type="scientific">Terrimonas ginsenosidimutans</name>
    <dbReference type="NCBI Taxonomy" id="2908004"/>
    <lineage>
        <taxon>Bacteria</taxon>
        <taxon>Pseudomonadati</taxon>
        <taxon>Bacteroidota</taxon>
        <taxon>Chitinophagia</taxon>
        <taxon>Chitinophagales</taxon>
        <taxon>Chitinophagaceae</taxon>
        <taxon>Terrimonas</taxon>
    </lineage>
</organism>
<gene>
    <name evidence="13" type="ORF">LZZ85_03760</name>
</gene>
<feature type="transmembrane region" description="Helical" evidence="12">
    <location>
        <begin position="525"/>
        <end position="542"/>
    </location>
</feature>
<evidence type="ECO:0000256" key="4">
    <source>
        <dbReference type="ARBA" id="ARBA00022475"/>
    </source>
</evidence>
<keyword evidence="9 12" id="KW-0472">Membrane</keyword>
<evidence type="ECO:0000256" key="3">
    <source>
        <dbReference type="ARBA" id="ARBA00022448"/>
    </source>
</evidence>
<feature type="transmembrane region" description="Helical" evidence="12">
    <location>
        <begin position="305"/>
        <end position="323"/>
    </location>
</feature>
<evidence type="ECO:0000256" key="1">
    <source>
        <dbReference type="ARBA" id="ARBA00004651"/>
    </source>
</evidence>
<evidence type="ECO:0000256" key="11">
    <source>
        <dbReference type="RuleBase" id="RU362091"/>
    </source>
</evidence>
<evidence type="ECO:0000256" key="8">
    <source>
        <dbReference type="ARBA" id="ARBA00023065"/>
    </source>
</evidence>
<sequence>MSNLDFVVMSVFAILMVVIGLVFTVQSSKSSKSFFEAGGATPWWINGLSLFISYFSAATFVVWGSIAYRYGLVANAIQFTMCLSGLVTALFIAARWKKTGATTAAEYLGKRFGRTAKQYYSYMILLYSLVSTAAVLYAVGKIVYVATPFSLEACIIVIGITIIIYTTGGGLWGVLATDVVQFVILSAAVIIIIPLSLAEVGGMSSFLEKAPPRFFEPVNSEYSIGFMISFFVYQVVYIAGNWSYVQRYTSVSSTRNAKKVAYLFAGLYLIAPIIWMLPPMIYRVINPGLDGASAEGAYMMLCQKVLPAGLIGIVLSGMIAATASKANTTINTAAIIFAQDIYKDVFFKNTSDKRMILVARLFTVLFGAGTVYLAILVPAAGGIVEVVLSTAAIAGGSLFAPVIYSLFSRRQTATSLITISAVSLIVSLFFKVFGKAALGITLSRTMETVVGVGFPLLLLIAYEVYAFFQKKDIPFMQASGEQLLVSRDPEAIRQNRFGIQVIAWSTLAVGLGISILGFIADNGAVAVTIGLLITLIAAIVLVKKYTEASVSVQTLPENNHL</sequence>
<dbReference type="InterPro" id="IPR001734">
    <property type="entry name" value="Na/solute_symporter"/>
</dbReference>
<name>A0ABS9KM25_9BACT</name>
<evidence type="ECO:0000256" key="2">
    <source>
        <dbReference type="ARBA" id="ARBA00006434"/>
    </source>
</evidence>
<reference evidence="13" key="1">
    <citation type="submission" date="2022-01" db="EMBL/GenBank/DDBJ databases">
        <authorList>
            <person name="Jo J.-H."/>
            <person name="Im W.-T."/>
        </authorList>
    </citation>
    <scope>NUCLEOTIDE SEQUENCE</scope>
    <source>
        <strain evidence="13">NA20</strain>
    </source>
</reference>
<feature type="transmembrane region" description="Helical" evidence="12">
    <location>
        <begin position="357"/>
        <end position="380"/>
    </location>
</feature>
<evidence type="ECO:0000313" key="14">
    <source>
        <dbReference type="Proteomes" id="UP001165367"/>
    </source>
</evidence>
<dbReference type="EMBL" id="JAKLTR010000002">
    <property type="protein sequence ID" value="MCG2613377.1"/>
    <property type="molecule type" value="Genomic_DNA"/>
</dbReference>
<evidence type="ECO:0000313" key="13">
    <source>
        <dbReference type="EMBL" id="MCG2613377.1"/>
    </source>
</evidence>
<evidence type="ECO:0000256" key="5">
    <source>
        <dbReference type="ARBA" id="ARBA00022692"/>
    </source>
</evidence>
<dbReference type="InterPro" id="IPR038377">
    <property type="entry name" value="Na/Glc_symporter_sf"/>
</dbReference>
<feature type="transmembrane region" description="Helical" evidence="12">
    <location>
        <begin position="119"/>
        <end position="139"/>
    </location>
</feature>
<accession>A0ABS9KM25</accession>
<comment type="similarity">
    <text evidence="2 11">Belongs to the sodium:solute symporter (SSF) (TC 2.A.21) family.</text>
</comment>
<feature type="transmembrane region" description="Helical" evidence="12">
    <location>
        <begin position="448"/>
        <end position="468"/>
    </location>
</feature>
<keyword evidence="14" id="KW-1185">Reference proteome</keyword>
<feature type="transmembrane region" description="Helical" evidence="12">
    <location>
        <begin position="497"/>
        <end position="519"/>
    </location>
</feature>
<feature type="transmembrane region" description="Helical" evidence="12">
    <location>
        <begin position="419"/>
        <end position="442"/>
    </location>
</feature>
<feature type="transmembrane region" description="Helical" evidence="12">
    <location>
        <begin position="145"/>
        <end position="167"/>
    </location>
</feature>
<dbReference type="Proteomes" id="UP001165367">
    <property type="component" value="Unassembled WGS sequence"/>
</dbReference>
<evidence type="ECO:0000256" key="12">
    <source>
        <dbReference type="SAM" id="Phobius"/>
    </source>
</evidence>
<dbReference type="RefSeq" id="WP_237868606.1">
    <property type="nucleotide sequence ID" value="NZ_JAKLTR010000002.1"/>
</dbReference>
<feature type="transmembrane region" description="Helical" evidence="12">
    <location>
        <begin position="179"/>
        <end position="202"/>
    </location>
</feature>
<keyword evidence="8" id="KW-0406">Ion transport</keyword>
<keyword evidence="6 12" id="KW-1133">Transmembrane helix</keyword>
<dbReference type="Gene3D" id="1.20.1730.10">
    <property type="entry name" value="Sodium/glucose cotransporter"/>
    <property type="match status" value="1"/>
</dbReference>
<dbReference type="PANTHER" id="PTHR42985">
    <property type="entry name" value="SODIUM-COUPLED MONOCARBOXYLATE TRANSPORTER"/>
    <property type="match status" value="1"/>
</dbReference>
<evidence type="ECO:0000256" key="9">
    <source>
        <dbReference type="ARBA" id="ARBA00023136"/>
    </source>
</evidence>
<keyword evidence="7" id="KW-0915">Sodium</keyword>
<comment type="subcellular location">
    <subcellularLocation>
        <location evidence="1">Cell membrane</location>
        <topology evidence="1">Multi-pass membrane protein</topology>
    </subcellularLocation>
</comment>
<keyword evidence="3" id="KW-0813">Transport</keyword>
<keyword evidence="10" id="KW-0739">Sodium transport</keyword>
<feature type="transmembrane region" description="Helical" evidence="12">
    <location>
        <begin position="222"/>
        <end position="240"/>
    </location>
</feature>
<evidence type="ECO:0000256" key="6">
    <source>
        <dbReference type="ARBA" id="ARBA00022989"/>
    </source>
</evidence>
<keyword evidence="5 12" id="KW-0812">Transmembrane</keyword>